<evidence type="ECO:0000313" key="5">
    <source>
        <dbReference type="Proteomes" id="UP000653674"/>
    </source>
</evidence>
<keyword evidence="1 2" id="KW-0238">DNA-binding</keyword>
<sequence>MSDTKLRLLTGALAAVREHGIAGVSARTIAAAAGVNQALVFYHFGSVDDLLAAACASSTAERVKHYSERFATVRSLRELLDVGRDLHAQERSLGNVSVLAQLLAGAQSDERLAGPTADSLQLWIDEIESVLQRILAGSPFAEIADIPGLARAVSAAFVGLELYEGVDQAGAIQAMAALEQLAVLVEIVDDLGPLARRALQAKINRAARAS</sequence>
<name>A0A8J3PKG8_9ACTN</name>
<dbReference type="Gene3D" id="1.10.357.10">
    <property type="entry name" value="Tetracycline Repressor, domain 2"/>
    <property type="match status" value="1"/>
</dbReference>
<comment type="caution">
    <text evidence="4">The sequence shown here is derived from an EMBL/GenBank/DDBJ whole genome shotgun (WGS) entry which is preliminary data.</text>
</comment>
<dbReference type="InterPro" id="IPR001647">
    <property type="entry name" value="HTH_TetR"/>
</dbReference>
<dbReference type="AlphaFoldDB" id="A0A8J3PKG8"/>
<keyword evidence="5" id="KW-1185">Reference proteome</keyword>
<dbReference type="PRINTS" id="PR00455">
    <property type="entry name" value="HTHTETR"/>
</dbReference>
<dbReference type="RefSeq" id="WP_168074529.1">
    <property type="nucleotide sequence ID" value="NZ_BAAAQJ010000008.1"/>
</dbReference>
<accession>A0A8J3PKG8</accession>
<evidence type="ECO:0000259" key="3">
    <source>
        <dbReference type="PROSITE" id="PS50977"/>
    </source>
</evidence>
<reference evidence="4" key="1">
    <citation type="submission" date="2021-01" db="EMBL/GenBank/DDBJ databases">
        <title>Whole genome shotgun sequence of Planosporangium flavigriseum NBRC 105377.</title>
        <authorList>
            <person name="Komaki H."/>
            <person name="Tamura T."/>
        </authorList>
    </citation>
    <scope>NUCLEOTIDE SEQUENCE</scope>
    <source>
        <strain evidence="4">NBRC 105377</strain>
    </source>
</reference>
<evidence type="ECO:0000256" key="1">
    <source>
        <dbReference type="ARBA" id="ARBA00023125"/>
    </source>
</evidence>
<protein>
    <submittedName>
        <fullName evidence="4">TetR family transcriptional regulator</fullName>
    </submittedName>
</protein>
<evidence type="ECO:0000313" key="4">
    <source>
        <dbReference type="EMBL" id="GIG72139.1"/>
    </source>
</evidence>
<feature type="domain" description="HTH tetR-type" evidence="3">
    <location>
        <begin position="2"/>
        <end position="62"/>
    </location>
</feature>
<dbReference type="SUPFAM" id="SSF46689">
    <property type="entry name" value="Homeodomain-like"/>
    <property type="match status" value="1"/>
</dbReference>
<gene>
    <name evidence="4" type="ORF">Pfl04_05430</name>
</gene>
<dbReference type="Proteomes" id="UP000653674">
    <property type="component" value="Unassembled WGS sequence"/>
</dbReference>
<dbReference type="EMBL" id="BONU01000002">
    <property type="protein sequence ID" value="GIG72139.1"/>
    <property type="molecule type" value="Genomic_DNA"/>
</dbReference>
<organism evidence="4 5">
    <name type="scientific">Planosporangium flavigriseum</name>
    <dbReference type="NCBI Taxonomy" id="373681"/>
    <lineage>
        <taxon>Bacteria</taxon>
        <taxon>Bacillati</taxon>
        <taxon>Actinomycetota</taxon>
        <taxon>Actinomycetes</taxon>
        <taxon>Micromonosporales</taxon>
        <taxon>Micromonosporaceae</taxon>
        <taxon>Planosporangium</taxon>
    </lineage>
</organism>
<dbReference type="Pfam" id="PF00440">
    <property type="entry name" value="TetR_N"/>
    <property type="match status" value="1"/>
</dbReference>
<evidence type="ECO:0000256" key="2">
    <source>
        <dbReference type="PROSITE-ProRule" id="PRU00335"/>
    </source>
</evidence>
<dbReference type="GO" id="GO:0003677">
    <property type="term" value="F:DNA binding"/>
    <property type="evidence" value="ECO:0007669"/>
    <property type="project" value="UniProtKB-UniRule"/>
</dbReference>
<feature type="DNA-binding region" description="H-T-H motif" evidence="2">
    <location>
        <begin position="25"/>
        <end position="44"/>
    </location>
</feature>
<dbReference type="PROSITE" id="PS50977">
    <property type="entry name" value="HTH_TETR_2"/>
    <property type="match status" value="1"/>
</dbReference>
<dbReference type="InterPro" id="IPR009057">
    <property type="entry name" value="Homeodomain-like_sf"/>
</dbReference>
<proteinExistence type="predicted"/>